<evidence type="ECO:0000259" key="10">
    <source>
        <dbReference type="Pfam" id="PF00593"/>
    </source>
</evidence>
<dbReference type="InterPro" id="IPR036942">
    <property type="entry name" value="Beta-barrel_TonB_sf"/>
</dbReference>
<dbReference type="EMBL" id="BAABFL010000135">
    <property type="protein sequence ID" value="GAA4649520.1"/>
    <property type="molecule type" value="Genomic_DNA"/>
</dbReference>
<proteinExistence type="inferred from homology"/>
<protein>
    <submittedName>
        <fullName evidence="12">TonB-dependent receptor</fullName>
    </submittedName>
</protein>
<keyword evidence="3 8" id="KW-1134">Transmembrane beta strand</keyword>
<dbReference type="SUPFAM" id="SSF56935">
    <property type="entry name" value="Porins"/>
    <property type="match status" value="1"/>
</dbReference>
<evidence type="ECO:0000313" key="13">
    <source>
        <dbReference type="Proteomes" id="UP001500604"/>
    </source>
</evidence>
<dbReference type="InterPro" id="IPR012910">
    <property type="entry name" value="Plug_dom"/>
</dbReference>
<dbReference type="InterPro" id="IPR010100">
    <property type="entry name" value="TonB-dep_Cu_rcpt"/>
</dbReference>
<feature type="domain" description="TonB-dependent receptor plug" evidence="11">
    <location>
        <begin position="40"/>
        <end position="135"/>
    </location>
</feature>
<evidence type="ECO:0000259" key="11">
    <source>
        <dbReference type="Pfam" id="PF07715"/>
    </source>
</evidence>
<dbReference type="RefSeq" id="WP_345195392.1">
    <property type="nucleotide sequence ID" value="NZ_BAABFL010000135.1"/>
</dbReference>
<keyword evidence="4 8" id="KW-0812">Transmembrane</keyword>
<keyword evidence="2 8" id="KW-0813">Transport</keyword>
<evidence type="ECO:0000256" key="7">
    <source>
        <dbReference type="ARBA" id="ARBA00023237"/>
    </source>
</evidence>
<evidence type="ECO:0000313" key="12">
    <source>
        <dbReference type="EMBL" id="GAA4649520.1"/>
    </source>
</evidence>
<reference evidence="13" key="1">
    <citation type="journal article" date="2019" name="Int. J. Syst. Evol. Microbiol.">
        <title>The Global Catalogue of Microorganisms (GCM) 10K type strain sequencing project: providing services to taxonomists for standard genome sequencing and annotation.</title>
        <authorList>
            <consortium name="The Broad Institute Genomics Platform"/>
            <consortium name="The Broad Institute Genome Sequencing Center for Infectious Disease"/>
            <person name="Wu L."/>
            <person name="Ma J."/>
        </authorList>
    </citation>
    <scope>NUCLEOTIDE SEQUENCE [LARGE SCALE GENOMIC DNA]</scope>
    <source>
        <strain evidence="13">JCM 17805</strain>
    </source>
</reference>
<dbReference type="Pfam" id="PF07715">
    <property type="entry name" value="Plug"/>
    <property type="match status" value="1"/>
</dbReference>
<evidence type="ECO:0000256" key="6">
    <source>
        <dbReference type="ARBA" id="ARBA00023136"/>
    </source>
</evidence>
<keyword evidence="5 9" id="KW-0798">TonB box</keyword>
<keyword evidence="6 8" id="KW-0472">Membrane</keyword>
<sequence>MGKHTPLALALSATLLQTHADTLLTIDVEAEQLPGESRLTVDSTTTQSTTDAGALVRELPGATATRRGGKGFEPIIRGQQQNQLNVLSDGSYLFSACPGRMDPPTTYTTLAGYDSVTVIRGNRSVIYGGGGSGGTILLERTRPSFTEPTMQGTLTGGYTGNSDLKDFSADITAGDANGYLRLFGEYASMDNYNDGSGNTVSSGYDSKGGGAVAGYQLTESTWAEVSLESVREEDIYYAGNGMDSPEANSDSWRLKLEQEWENGVFDSTEFQLYGSDVGHLMDNFTLRDRKPAMPGMLTQSTSDTLGGRILGYTRRGESDITLGVDHLENRRNAERYTVNKSSGAWSANALMWPDVRQRQTGVFMEVDTTLNSDNTLRTGLRIDRVNAEARAAHQTFGSSSPANLYQTHYGTRDDSADETNLGAVVSWAHRYDHQSQLELTFSRSVRTADATERFLAASNWIGNPDLKPETHNQIDASWQYRNTVGQWTTAAFYNRVDDYINRYKSNNVSLYDNVDARLYGFEGQLKSPLTEQWTLTADIAWTRGRNHSDDRNLAQIAPLSGQLALDWQTGEWKAGLRWQLAASQDDIDENSGLDAGETAGYGVIHLHGSWQAHPSLLLSAGVENLLDKTYALHVNSASVDPFNPDAIRVNEPGRQVWVKAKWQF</sequence>
<dbReference type="PANTHER" id="PTHR30069">
    <property type="entry name" value="TONB-DEPENDENT OUTER MEMBRANE RECEPTOR"/>
    <property type="match status" value="1"/>
</dbReference>
<dbReference type="PANTHER" id="PTHR30069:SF49">
    <property type="entry name" value="OUTER MEMBRANE PROTEIN C"/>
    <property type="match status" value="1"/>
</dbReference>
<dbReference type="Pfam" id="PF00593">
    <property type="entry name" value="TonB_dep_Rec_b-barrel"/>
    <property type="match status" value="1"/>
</dbReference>
<dbReference type="PROSITE" id="PS52016">
    <property type="entry name" value="TONB_DEPENDENT_REC_3"/>
    <property type="match status" value="1"/>
</dbReference>
<organism evidence="12 13">
    <name type="scientific">Kistimonas scapharcae</name>
    <dbReference type="NCBI Taxonomy" id="1036133"/>
    <lineage>
        <taxon>Bacteria</taxon>
        <taxon>Pseudomonadati</taxon>
        <taxon>Pseudomonadota</taxon>
        <taxon>Gammaproteobacteria</taxon>
        <taxon>Oceanospirillales</taxon>
        <taxon>Endozoicomonadaceae</taxon>
        <taxon>Kistimonas</taxon>
    </lineage>
</organism>
<keyword evidence="13" id="KW-1185">Reference proteome</keyword>
<comment type="similarity">
    <text evidence="8 9">Belongs to the TonB-dependent receptor family.</text>
</comment>
<accession>A0ABP8V388</accession>
<dbReference type="InterPro" id="IPR037066">
    <property type="entry name" value="Plug_dom_sf"/>
</dbReference>
<gene>
    <name evidence="12" type="ORF">GCM10023116_17940</name>
</gene>
<comment type="subcellular location">
    <subcellularLocation>
        <location evidence="1 8">Cell outer membrane</location>
        <topology evidence="1 8">Multi-pass membrane protein</topology>
    </subcellularLocation>
</comment>
<dbReference type="NCBIfam" id="TIGR01778">
    <property type="entry name" value="TonB-copper"/>
    <property type="match status" value="1"/>
</dbReference>
<keyword evidence="7 8" id="KW-0998">Cell outer membrane</keyword>
<evidence type="ECO:0000256" key="3">
    <source>
        <dbReference type="ARBA" id="ARBA00022452"/>
    </source>
</evidence>
<name>A0ABP8V388_9GAMM</name>
<dbReference type="InterPro" id="IPR039426">
    <property type="entry name" value="TonB-dep_rcpt-like"/>
</dbReference>
<evidence type="ECO:0000256" key="9">
    <source>
        <dbReference type="RuleBase" id="RU003357"/>
    </source>
</evidence>
<evidence type="ECO:0000256" key="2">
    <source>
        <dbReference type="ARBA" id="ARBA00022448"/>
    </source>
</evidence>
<evidence type="ECO:0000256" key="8">
    <source>
        <dbReference type="PROSITE-ProRule" id="PRU01360"/>
    </source>
</evidence>
<feature type="domain" description="TonB-dependent receptor-like beta-barrel" evidence="10">
    <location>
        <begin position="190"/>
        <end position="625"/>
    </location>
</feature>
<comment type="caution">
    <text evidence="12">The sequence shown here is derived from an EMBL/GenBank/DDBJ whole genome shotgun (WGS) entry which is preliminary data.</text>
</comment>
<keyword evidence="12" id="KW-0675">Receptor</keyword>
<dbReference type="Proteomes" id="UP001500604">
    <property type="component" value="Unassembled WGS sequence"/>
</dbReference>
<dbReference type="Gene3D" id="2.40.170.20">
    <property type="entry name" value="TonB-dependent receptor, beta-barrel domain"/>
    <property type="match status" value="1"/>
</dbReference>
<dbReference type="Gene3D" id="2.170.130.10">
    <property type="entry name" value="TonB-dependent receptor, plug domain"/>
    <property type="match status" value="1"/>
</dbReference>
<evidence type="ECO:0000256" key="5">
    <source>
        <dbReference type="ARBA" id="ARBA00023077"/>
    </source>
</evidence>
<evidence type="ECO:0000256" key="4">
    <source>
        <dbReference type="ARBA" id="ARBA00022692"/>
    </source>
</evidence>
<evidence type="ECO:0000256" key="1">
    <source>
        <dbReference type="ARBA" id="ARBA00004571"/>
    </source>
</evidence>
<dbReference type="InterPro" id="IPR000531">
    <property type="entry name" value="Beta-barrel_TonB"/>
</dbReference>